<accession>A0AAW8R5J7</accession>
<dbReference type="Proteomes" id="UP001249020">
    <property type="component" value="Unassembled WGS sequence"/>
</dbReference>
<dbReference type="InterPro" id="IPR000819">
    <property type="entry name" value="Peptidase_M17_C"/>
</dbReference>
<dbReference type="GO" id="GO:0070006">
    <property type="term" value="F:metalloaminopeptidase activity"/>
    <property type="evidence" value="ECO:0007669"/>
    <property type="project" value="InterPro"/>
</dbReference>
<evidence type="ECO:0000256" key="2">
    <source>
        <dbReference type="ARBA" id="ARBA00022438"/>
    </source>
</evidence>
<keyword evidence="3" id="KW-0645">Protease</keyword>
<dbReference type="GO" id="GO:0030145">
    <property type="term" value="F:manganese ion binding"/>
    <property type="evidence" value="ECO:0007669"/>
    <property type="project" value="InterPro"/>
</dbReference>
<dbReference type="Gene3D" id="3.40.630.10">
    <property type="entry name" value="Zn peptidases"/>
    <property type="match status" value="1"/>
</dbReference>
<comment type="similarity">
    <text evidence="1">Belongs to the peptidase M17 family.</text>
</comment>
<protein>
    <submittedName>
        <fullName evidence="7">Leucyl aminopeptidase family protein</fullName>
    </submittedName>
</protein>
<keyword evidence="8" id="KW-1185">Reference proteome</keyword>
<keyword evidence="5" id="KW-0464">Manganese</keyword>
<reference evidence="7 8" key="1">
    <citation type="submission" date="2023-09" db="EMBL/GenBank/DDBJ databases">
        <authorList>
            <person name="Rey-Velasco X."/>
        </authorList>
    </citation>
    <scope>NUCLEOTIDE SEQUENCE [LARGE SCALE GENOMIC DNA]</scope>
    <source>
        <strain evidence="7 8">W409</strain>
    </source>
</reference>
<dbReference type="Pfam" id="PF00883">
    <property type="entry name" value="Peptidase_M17"/>
    <property type="match status" value="1"/>
</dbReference>
<sequence length="517" mass="55840">MPFPKAVLETSTTGLTDNYDAFILLSNTFSSQFYSDLSGAIQLHQRLDKRVGEQAVLIPNQSVPGNRVIHVPSGALDRDYDDVRQIFDAAKNVAQTLIDSGIRKPLLEVNLHGLNAPMQATYVNAIEAAFLGLCQGLWQPLEARQALGENEVEPLQELGILHSDPDFDVSRLNAIEAGKRVARDLCGTEPERMAPPGFADYCLEAFKDSNVEVSVISDHEAILKDYPLLHAVARASIEVERHRPRIIRMVYQGEGEINKTLLFAGKGITFDTGGADLKVNGHMAGMSRDKGGAAGVAGFMKTVSLLAPKGLKVIVEIGAVRNSIGAEAFIPDEIITSHAGIRVRVGNTDAEGRMLLADLLSHLREDAKDAVNPELFSVATLTGHAAIAFGPYTALVENKPARALGVAKSLFEQGELCADPVEPSLSRREDFNFVKPRTKADDVLSSNNAPSVTTVRGHQFPMAFLSIASGLDQHEANSTLPLPYTHVDIAGSGVENLDWQHGKPTAAPVNVFVNTYL</sequence>
<dbReference type="RefSeq" id="WP_311362954.1">
    <property type="nucleotide sequence ID" value="NZ_JAVRIE010000008.1"/>
</dbReference>
<keyword evidence="2 7" id="KW-0031">Aminopeptidase</keyword>
<feature type="domain" description="Cytosol aminopeptidase" evidence="6">
    <location>
        <begin position="347"/>
        <end position="354"/>
    </location>
</feature>
<dbReference type="EMBL" id="JAVRIE010000008">
    <property type="protein sequence ID" value="MDT0584180.1"/>
    <property type="molecule type" value="Genomic_DNA"/>
</dbReference>
<dbReference type="PANTHER" id="PTHR11963:SF48">
    <property type="entry name" value="DIPEPTIDASE B, ISOFORM A"/>
    <property type="match status" value="1"/>
</dbReference>
<proteinExistence type="inferred from homology"/>
<evidence type="ECO:0000259" key="6">
    <source>
        <dbReference type="PROSITE" id="PS00631"/>
    </source>
</evidence>
<evidence type="ECO:0000256" key="3">
    <source>
        <dbReference type="ARBA" id="ARBA00022670"/>
    </source>
</evidence>
<evidence type="ECO:0000313" key="8">
    <source>
        <dbReference type="Proteomes" id="UP001249020"/>
    </source>
</evidence>
<evidence type="ECO:0000256" key="4">
    <source>
        <dbReference type="ARBA" id="ARBA00022801"/>
    </source>
</evidence>
<dbReference type="GO" id="GO:0005737">
    <property type="term" value="C:cytoplasm"/>
    <property type="evidence" value="ECO:0007669"/>
    <property type="project" value="InterPro"/>
</dbReference>
<evidence type="ECO:0000256" key="5">
    <source>
        <dbReference type="ARBA" id="ARBA00023211"/>
    </source>
</evidence>
<dbReference type="PANTHER" id="PTHR11963">
    <property type="entry name" value="LEUCINE AMINOPEPTIDASE-RELATED"/>
    <property type="match status" value="1"/>
</dbReference>
<comment type="caution">
    <text evidence="7">The sequence shown here is derived from an EMBL/GenBank/DDBJ whole genome shotgun (WGS) entry which is preliminary data.</text>
</comment>
<dbReference type="PROSITE" id="PS00631">
    <property type="entry name" value="CYTOSOL_AP"/>
    <property type="match status" value="1"/>
</dbReference>
<dbReference type="GO" id="GO:0006508">
    <property type="term" value="P:proteolysis"/>
    <property type="evidence" value="ECO:0007669"/>
    <property type="project" value="UniProtKB-KW"/>
</dbReference>
<dbReference type="InterPro" id="IPR011356">
    <property type="entry name" value="Leucine_aapep/pepB"/>
</dbReference>
<name>A0AAW8R5J7_9ALTE</name>
<gene>
    <name evidence="7" type="ORF">RM544_16655</name>
</gene>
<dbReference type="SUPFAM" id="SSF53187">
    <property type="entry name" value="Zn-dependent exopeptidases"/>
    <property type="match status" value="1"/>
</dbReference>
<evidence type="ECO:0000313" key="7">
    <source>
        <dbReference type="EMBL" id="MDT0584180.1"/>
    </source>
</evidence>
<evidence type="ECO:0000256" key="1">
    <source>
        <dbReference type="ARBA" id="ARBA00009528"/>
    </source>
</evidence>
<dbReference type="CDD" id="cd00433">
    <property type="entry name" value="Peptidase_M17"/>
    <property type="match status" value="1"/>
</dbReference>
<dbReference type="AlphaFoldDB" id="A0AAW8R5J7"/>
<organism evidence="7 8">
    <name type="scientific">Brumicola blandensis</name>
    <dbReference type="NCBI Taxonomy" id="3075611"/>
    <lineage>
        <taxon>Bacteria</taxon>
        <taxon>Pseudomonadati</taxon>
        <taxon>Pseudomonadota</taxon>
        <taxon>Gammaproteobacteria</taxon>
        <taxon>Alteromonadales</taxon>
        <taxon>Alteromonadaceae</taxon>
        <taxon>Brumicola</taxon>
    </lineage>
</organism>
<keyword evidence="4" id="KW-0378">Hydrolase</keyword>
<dbReference type="PRINTS" id="PR00481">
    <property type="entry name" value="LAMNOPPTDASE"/>
</dbReference>